<feature type="compositionally biased region" description="Basic and acidic residues" evidence="1">
    <location>
        <begin position="492"/>
        <end position="513"/>
    </location>
</feature>
<keyword evidence="2" id="KW-0472">Membrane</keyword>
<dbReference type="PANTHER" id="PTHR42912:SF80">
    <property type="entry name" value="METHYLTRANSFERASE DOMAIN-CONTAINING PROTEIN"/>
    <property type="match status" value="1"/>
</dbReference>
<evidence type="ECO:0000259" key="3">
    <source>
        <dbReference type="Pfam" id="PF13649"/>
    </source>
</evidence>
<accession>A0AAD8NEI3</accession>
<feature type="domain" description="Methyltransferase" evidence="3">
    <location>
        <begin position="204"/>
        <end position="303"/>
    </location>
</feature>
<gene>
    <name evidence="4" type="ORF">POM88_004846</name>
</gene>
<keyword evidence="5" id="KW-1185">Reference proteome</keyword>
<dbReference type="CDD" id="cd02440">
    <property type="entry name" value="AdoMet_MTases"/>
    <property type="match status" value="1"/>
</dbReference>
<dbReference type="Proteomes" id="UP001237642">
    <property type="component" value="Unassembled WGS sequence"/>
</dbReference>
<reference evidence="4" key="2">
    <citation type="submission" date="2023-05" db="EMBL/GenBank/DDBJ databases">
        <authorList>
            <person name="Schelkunov M.I."/>
        </authorList>
    </citation>
    <scope>NUCLEOTIDE SEQUENCE</scope>
    <source>
        <strain evidence="4">Hsosn_3</strain>
        <tissue evidence="4">Leaf</tissue>
    </source>
</reference>
<evidence type="ECO:0000313" key="5">
    <source>
        <dbReference type="Proteomes" id="UP001237642"/>
    </source>
</evidence>
<protein>
    <recommendedName>
        <fullName evidence="3">Methyltransferase domain-containing protein</fullName>
    </recommendedName>
</protein>
<name>A0AAD8NEI3_9APIA</name>
<keyword evidence="2" id="KW-1133">Transmembrane helix</keyword>
<comment type="caution">
    <text evidence="4">The sequence shown here is derived from an EMBL/GenBank/DDBJ whole genome shotgun (WGS) entry which is preliminary data.</text>
</comment>
<feature type="region of interest" description="Disordered" evidence="1">
    <location>
        <begin position="481"/>
        <end position="513"/>
    </location>
</feature>
<dbReference type="Gene3D" id="3.40.50.150">
    <property type="entry name" value="Vaccinia Virus protein VP39"/>
    <property type="match status" value="1"/>
</dbReference>
<reference evidence="4" key="1">
    <citation type="submission" date="2023-02" db="EMBL/GenBank/DDBJ databases">
        <title>Genome of toxic invasive species Heracleum sosnowskyi carries increased number of genes despite the absence of recent whole-genome duplications.</title>
        <authorList>
            <person name="Schelkunov M."/>
            <person name="Shtratnikova V."/>
            <person name="Makarenko M."/>
            <person name="Klepikova A."/>
            <person name="Omelchenko D."/>
            <person name="Novikova G."/>
            <person name="Obukhova E."/>
            <person name="Bogdanov V."/>
            <person name="Penin A."/>
            <person name="Logacheva M."/>
        </authorList>
    </citation>
    <scope>NUCLEOTIDE SEQUENCE</scope>
    <source>
        <strain evidence="4">Hsosn_3</strain>
        <tissue evidence="4">Leaf</tissue>
    </source>
</reference>
<dbReference type="AlphaFoldDB" id="A0AAD8NEI3"/>
<dbReference type="EMBL" id="JAUIZM010000001">
    <property type="protein sequence ID" value="KAK1405241.1"/>
    <property type="molecule type" value="Genomic_DNA"/>
</dbReference>
<dbReference type="Pfam" id="PF13649">
    <property type="entry name" value="Methyltransf_25"/>
    <property type="match status" value="1"/>
</dbReference>
<organism evidence="4 5">
    <name type="scientific">Heracleum sosnowskyi</name>
    <dbReference type="NCBI Taxonomy" id="360622"/>
    <lineage>
        <taxon>Eukaryota</taxon>
        <taxon>Viridiplantae</taxon>
        <taxon>Streptophyta</taxon>
        <taxon>Embryophyta</taxon>
        <taxon>Tracheophyta</taxon>
        <taxon>Spermatophyta</taxon>
        <taxon>Magnoliopsida</taxon>
        <taxon>eudicotyledons</taxon>
        <taxon>Gunneridae</taxon>
        <taxon>Pentapetalae</taxon>
        <taxon>asterids</taxon>
        <taxon>campanulids</taxon>
        <taxon>Apiales</taxon>
        <taxon>Apiaceae</taxon>
        <taxon>Apioideae</taxon>
        <taxon>apioid superclade</taxon>
        <taxon>Tordylieae</taxon>
        <taxon>Tordyliinae</taxon>
        <taxon>Heracleum</taxon>
    </lineage>
</organism>
<feature type="transmembrane region" description="Helical" evidence="2">
    <location>
        <begin position="380"/>
        <end position="403"/>
    </location>
</feature>
<evidence type="ECO:0000256" key="2">
    <source>
        <dbReference type="SAM" id="Phobius"/>
    </source>
</evidence>
<sequence length="797" mass="89140">MALCTHPKLENRCFNGGHNSCIYITSRRRNMSAFVSLSRVKMAASSGGEMIGYEEGALERPKWSGETPLSRLVRALISFKPFYSVLKLGARQVLISTAEKKNIPWREMTKEILDSDVHKLMDDIQDTSLVYPDYYLKPFHAYDEGNLSWLAAAEAEAATMSMVRRAIPDASSLDEANQIVRGNWLQAIDQHHTMYSGSMMIEDILDVGCSVGVSTRYLADKYPSARVTGLDLSPYFLSVAKFKEMKSSPRKNPISWKHAKGEDTSLPSQSCDIVSISYVMHECPTEAIVNLVKEAFRLLRPGGTLAITDNSPKSKILQELSPVLFTLMKSTEPFLDEYYLTDLEATMKEAGFVNVQTILTDPRHRTVTATKTWFVNPFKAFIILYVYLYVYIISQALLTLLGFSCRGVSSGKKYISMMDFRGASWVGDIYQKFEAMCLEVEETICEDAVKFVESQVHNVGSNMKKFYADVLQDLASQDSTAPVKLPVPDLTPDSHSDAKIDENKKTRDKEDSDKVVNIFTNDLKVIDREDGDQVSSLDEHVKQGVPKKDCCRKTTSNNQVLENQDEASLVSEIIHEPATTDHMVLASPQASVEVVGWGWDSREEENETGSCEGIAVDDFTVHGQLSTGVLSLRTIGEGLAQDYIETDSSVQLNAIGGSKTCQSTGELAALSDSGKRDAGNENVTEHNKNVDPKVDATDEYEIKLEETCVFVNDNNVSFASYKDGKPWSYKKKMREAFSLKKKLSRRQEYKKLVTQYETANMSSSQKCVDTVTHTISPESNTAELQTREFCESDWELL</sequence>
<dbReference type="SUPFAM" id="SSF53335">
    <property type="entry name" value="S-adenosyl-L-methionine-dependent methyltransferases"/>
    <property type="match status" value="1"/>
</dbReference>
<evidence type="ECO:0000256" key="1">
    <source>
        <dbReference type="SAM" id="MobiDB-lite"/>
    </source>
</evidence>
<dbReference type="InterPro" id="IPR041698">
    <property type="entry name" value="Methyltransf_25"/>
</dbReference>
<evidence type="ECO:0000313" key="4">
    <source>
        <dbReference type="EMBL" id="KAK1405241.1"/>
    </source>
</evidence>
<keyword evidence="2" id="KW-0812">Transmembrane</keyword>
<dbReference type="GO" id="GO:0008168">
    <property type="term" value="F:methyltransferase activity"/>
    <property type="evidence" value="ECO:0007669"/>
    <property type="project" value="TreeGrafter"/>
</dbReference>
<proteinExistence type="predicted"/>
<dbReference type="InterPro" id="IPR029063">
    <property type="entry name" value="SAM-dependent_MTases_sf"/>
</dbReference>
<dbReference type="InterPro" id="IPR050508">
    <property type="entry name" value="Methyltransf_Superfamily"/>
</dbReference>
<dbReference type="PANTHER" id="PTHR42912">
    <property type="entry name" value="METHYLTRANSFERASE"/>
    <property type="match status" value="1"/>
</dbReference>